<dbReference type="AlphaFoldDB" id="A0A061QN08"/>
<evidence type="ECO:0000313" key="2">
    <source>
        <dbReference type="EMBL" id="JAC77312.1"/>
    </source>
</evidence>
<accession>A0A061QN08</accession>
<name>A0A061QN08_9CHLO</name>
<dbReference type="EMBL" id="GBEZ01008213">
    <property type="protein sequence ID" value="JAC77312.1"/>
    <property type="molecule type" value="Transcribed_RNA"/>
</dbReference>
<sequence length="167" mass="17436">MSMGCGVSDNNTAEKALAVVAAHLSAERPGLRRLFKGRVLFSGSGGMGGLRTAVGLVDGEDATGDGGGEGGWDVIQSDLTRRFTASRMRGRLYHPGGHPVSVAEAAALVALKGVSRAVRAGVAPWCDGKDAWHQTIFVEAGLFLRPERRGLQVPPRADDARPGYGLA</sequence>
<feature type="non-terminal residue" evidence="1">
    <location>
        <position position="167"/>
    </location>
</feature>
<reference evidence="1" key="1">
    <citation type="submission" date="2014-05" db="EMBL/GenBank/DDBJ databases">
        <title>The transcriptome of the halophilic microalga Tetraselmis sp. GSL018 isolated from the Great Salt Lake, Utah.</title>
        <authorList>
            <person name="Jinkerson R.E."/>
            <person name="D'Adamo S."/>
            <person name="Posewitz M.C."/>
        </authorList>
    </citation>
    <scope>NUCLEOTIDE SEQUENCE</scope>
    <source>
        <strain evidence="1">GSL018</strain>
    </source>
</reference>
<organism evidence="1">
    <name type="scientific">Tetraselmis sp. GSL018</name>
    <dbReference type="NCBI Taxonomy" id="582737"/>
    <lineage>
        <taxon>Eukaryota</taxon>
        <taxon>Viridiplantae</taxon>
        <taxon>Chlorophyta</taxon>
        <taxon>core chlorophytes</taxon>
        <taxon>Chlorodendrophyceae</taxon>
        <taxon>Chlorodendrales</taxon>
        <taxon>Chlorodendraceae</taxon>
        <taxon>Tetraselmis</taxon>
    </lineage>
</organism>
<evidence type="ECO:0000313" key="1">
    <source>
        <dbReference type="EMBL" id="JAC59809.1"/>
    </source>
</evidence>
<protein>
    <submittedName>
        <fullName evidence="1">Uncharacterized protein</fullName>
    </submittedName>
</protein>
<dbReference type="EMBL" id="GBEZ01027512">
    <property type="protein sequence ID" value="JAC59809.1"/>
    <property type="molecule type" value="Transcribed_RNA"/>
</dbReference>
<proteinExistence type="predicted"/>
<gene>
    <name evidence="2" type="ORF">TSPGSL018_18042</name>
    <name evidence="1" type="ORF">TSPGSL018_30557</name>
</gene>